<proteinExistence type="predicted"/>
<reference evidence="1 2" key="1">
    <citation type="submission" date="2017-02" db="EMBL/GenBank/DDBJ databases">
        <authorList>
            <person name="Peterson S.W."/>
        </authorList>
    </citation>
    <scope>NUCLEOTIDE SEQUENCE [LARGE SCALE GENOMIC DNA]</scope>
    <source>
        <strain evidence="1 2">ATCC 700028</strain>
    </source>
</reference>
<evidence type="ECO:0000313" key="2">
    <source>
        <dbReference type="Proteomes" id="UP000191153"/>
    </source>
</evidence>
<accession>A0A1T4PWX1</accession>
<dbReference type="Proteomes" id="UP000191153">
    <property type="component" value="Unassembled WGS sequence"/>
</dbReference>
<dbReference type="EMBL" id="FUWX01000016">
    <property type="protein sequence ID" value="SJZ95817.1"/>
    <property type="molecule type" value="Genomic_DNA"/>
</dbReference>
<dbReference type="AlphaFoldDB" id="A0A1T4PWX1"/>
<dbReference type="RefSeq" id="WP_078694531.1">
    <property type="nucleotide sequence ID" value="NZ_FUWX01000016.1"/>
</dbReference>
<name>A0A1T4PWX1_9FUSO</name>
<gene>
    <name evidence="1" type="ORF">SAMN02745174_02080</name>
</gene>
<keyword evidence="2" id="KW-1185">Reference proteome</keyword>
<organism evidence="1 2">
    <name type="scientific">Cetobacterium ceti</name>
    <dbReference type="NCBI Taxonomy" id="180163"/>
    <lineage>
        <taxon>Bacteria</taxon>
        <taxon>Fusobacteriati</taxon>
        <taxon>Fusobacteriota</taxon>
        <taxon>Fusobacteriia</taxon>
        <taxon>Fusobacteriales</taxon>
        <taxon>Fusobacteriaceae</taxon>
        <taxon>Cetobacterium</taxon>
    </lineage>
</organism>
<protein>
    <submittedName>
        <fullName evidence="1">Uncharacterized protein</fullName>
    </submittedName>
</protein>
<sequence length="78" mass="9540">MVSKYAPFYEEEISNILIDIRKLCNEESILFKIDFLERIKEVRFDYLKSDKRKEMIDVHIKNINISIKKRIMEMKIKD</sequence>
<dbReference type="STRING" id="180163.SAMN02745174_02080"/>
<evidence type="ECO:0000313" key="1">
    <source>
        <dbReference type="EMBL" id="SJZ95817.1"/>
    </source>
</evidence>